<feature type="domain" description="Bet v I/Major latex protein" evidence="4">
    <location>
        <begin position="1"/>
        <end position="155"/>
    </location>
</feature>
<dbReference type="GO" id="GO:0004864">
    <property type="term" value="F:protein phosphatase inhibitor activity"/>
    <property type="evidence" value="ECO:0007669"/>
    <property type="project" value="InterPro"/>
</dbReference>
<dbReference type="OrthoDB" id="1858506at2759"/>
<dbReference type="SUPFAM" id="SSF55961">
    <property type="entry name" value="Bet v1-like"/>
    <property type="match status" value="1"/>
</dbReference>
<gene>
    <name evidence="5" type="ORF">G2W53_034514</name>
</gene>
<sequence length="159" mass="17338">MGVFKYEHENSTPVSREKLYKFFIKDSTELIPKAAAPVQSIELVEGTGGAGSLKKFTIVIGGETKYLFHKVDGIDEANYGYNYSIVEGSSDLPDSVEKISFENKLLEGPNGGTLAKVSVTYHTKGDTPPSEEELNAGKAKGDALFKDVEAYLLAHPKYN</sequence>
<dbReference type="AlphaFoldDB" id="A0A834T1M2"/>
<dbReference type="PANTHER" id="PTHR31213">
    <property type="entry name" value="OS08G0374000 PROTEIN-RELATED"/>
    <property type="match status" value="1"/>
</dbReference>
<dbReference type="Gene3D" id="3.30.530.20">
    <property type="match status" value="1"/>
</dbReference>
<keyword evidence="3" id="KW-0568">Pathogenesis-related protein</keyword>
<organism evidence="5 6">
    <name type="scientific">Senna tora</name>
    <dbReference type="NCBI Taxonomy" id="362788"/>
    <lineage>
        <taxon>Eukaryota</taxon>
        <taxon>Viridiplantae</taxon>
        <taxon>Streptophyta</taxon>
        <taxon>Embryophyta</taxon>
        <taxon>Tracheophyta</taxon>
        <taxon>Spermatophyta</taxon>
        <taxon>Magnoliopsida</taxon>
        <taxon>eudicotyledons</taxon>
        <taxon>Gunneridae</taxon>
        <taxon>Pentapetalae</taxon>
        <taxon>rosids</taxon>
        <taxon>fabids</taxon>
        <taxon>Fabales</taxon>
        <taxon>Fabaceae</taxon>
        <taxon>Caesalpinioideae</taxon>
        <taxon>Cassia clade</taxon>
        <taxon>Senna</taxon>
    </lineage>
</organism>
<dbReference type="GO" id="GO:0005634">
    <property type="term" value="C:nucleus"/>
    <property type="evidence" value="ECO:0007669"/>
    <property type="project" value="TreeGrafter"/>
</dbReference>
<accession>A0A834T1M2</accession>
<dbReference type="Proteomes" id="UP000634136">
    <property type="component" value="Unassembled WGS sequence"/>
</dbReference>
<evidence type="ECO:0000256" key="3">
    <source>
        <dbReference type="ARBA" id="ARBA00023265"/>
    </source>
</evidence>
<evidence type="ECO:0000256" key="2">
    <source>
        <dbReference type="ARBA" id="ARBA00022821"/>
    </source>
</evidence>
<dbReference type="CDD" id="cd07816">
    <property type="entry name" value="Bet_v1-like"/>
    <property type="match status" value="1"/>
</dbReference>
<dbReference type="GO" id="GO:0009738">
    <property type="term" value="P:abscisic acid-activated signaling pathway"/>
    <property type="evidence" value="ECO:0007669"/>
    <property type="project" value="InterPro"/>
</dbReference>
<dbReference type="FunFam" id="3.30.530.20:FF:000007">
    <property type="entry name" value="Major pollen allergen Bet v 1-A"/>
    <property type="match status" value="1"/>
</dbReference>
<evidence type="ECO:0000313" key="5">
    <source>
        <dbReference type="EMBL" id="KAF7813538.1"/>
    </source>
</evidence>
<name>A0A834T1M2_9FABA</name>
<dbReference type="Pfam" id="PF00407">
    <property type="entry name" value="Bet_v_1"/>
    <property type="match status" value="1"/>
</dbReference>
<reference evidence="5" key="1">
    <citation type="submission" date="2020-09" db="EMBL/GenBank/DDBJ databases">
        <title>Genome-Enabled Discovery of Anthraquinone Biosynthesis in Senna tora.</title>
        <authorList>
            <person name="Kang S.-H."/>
            <person name="Pandey R.P."/>
            <person name="Lee C.-M."/>
            <person name="Sim J.-S."/>
            <person name="Jeong J.-T."/>
            <person name="Choi B.-S."/>
            <person name="Jung M."/>
            <person name="Ginzburg D."/>
            <person name="Zhao K."/>
            <person name="Won S.Y."/>
            <person name="Oh T.-J."/>
            <person name="Yu Y."/>
            <person name="Kim N.-H."/>
            <person name="Lee O.R."/>
            <person name="Lee T.-H."/>
            <person name="Bashyal P."/>
            <person name="Kim T.-S."/>
            <person name="Lee W.-H."/>
            <person name="Kawkins C."/>
            <person name="Kim C.-K."/>
            <person name="Kim J.S."/>
            <person name="Ahn B.O."/>
            <person name="Rhee S.Y."/>
            <person name="Sohng J.K."/>
        </authorList>
    </citation>
    <scope>NUCLEOTIDE SEQUENCE</scope>
    <source>
        <tissue evidence="5">Leaf</tissue>
    </source>
</reference>
<dbReference type="PRINTS" id="PR00634">
    <property type="entry name" value="BETALLERGEN"/>
</dbReference>
<dbReference type="GO" id="GO:0005737">
    <property type="term" value="C:cytoplasm"/>
    <property type="evidence" value="ECO:0007669"/>
    <property type="project" value="TreeGrafter"/>
</dbReference>
<evidence type="ECO:0000256" key="1">
    <source>
        <dbReference type="ARBA" id="ARBA00009744"/>
    </source>
</evidence>
<evidence type="ECO:0000259" key="4">
    <source>
        <dbReference type="Pfam" id="PF00407"/>
    </source>
</evidence>
<proteinExistence type="inferred from homology"/>
<dbReference type="EMBL" id="JAAIUW010000010">
    <property type="protein sequence ID" value="KAF7813538.1"/>
    <property type="molecule type" value="Genomic_DNA"/>
</dbReference>
<dbReference type="GO" id="GO:0006952">
    <property type="term" value="P:defense response"/>
    <property type="evidence" value="ECO:0007669"/>
    <property type="project" value="UniProtKB-KW"/>
</dbReference>
<dbReference type="InterPro" id="IPR000916">
    <property type="entry name" value="Bet_v_I/MLP"/>
</dbReference>
<dbReference type="GO" id="GO:0010427">
    <property type="term" value="F:abscisic acid binding"/>
    <property type="evidence" value="ECO:0007669"/>
    <property type="project" value="InterPro"/>
</dbReference>
<dbReference type="InterPro" id="IPR023393">
    <property type="entry name" value="START-like_dom_sf"/>
</dbReference>
<evidence type="ECO:0000313" key="6">
    <source>
        <dbReference type="Proteomes" id="UP000634136"/>
    </source>
</evidence>
<dbReference type="InterPro" id="IPR050279">
    <property type="entry name" value="Plant_def-hormone_signal"/>
</dbReference>
<comment type="caution">
    <text evidence="5">The sequence shown here is derived from an EMBL/GenBank/DDBJ whole genome shotgun (WGS) entry which is preliminary data.</text>
</comment>
<keyword evidence="6" id="KW-1185">Reference proteome</keyword>
<protein>
    <submittedName>
        <fullName evidence="5">Disease resistance response protein DRRG49-C</fullName>
    </submittedName>
</protein>
<dbReference type="GO" id="GO:0038023">
    <property type="term" value="F:signaling receptor activity"/>
    <property type="evidence" value="ECO:0007669"/>
    <property type="project" value="InterPro"/>
</dbReference>
<keyword evidence="2" id="KW-0611">Plant defense</keyword>
<comment type="similarity">
    <text evidence="1">Belongs to the BetVI family.</text>
</comment>
<dbReference type="InterPro" id="IPR024949">
    <property type="entry name" value="Bet_v_I_allergen"/>
</dbReference>
<dbReference type="PANTHER" id="PTHR31213:SF55">
    <property type="entry name" value="STRESS-INDUCED PROTEIN SAM22"/>
    <property type="match status" value="1"/>
</dbReference>